<dbReference type="Gene3D" id="3.30.160.150">
    <property type="entry name" value="Lipoprotein like domain"/>
    <property type="match status" value="1"/>
</dbReference>
<accession>A0ABT1LBB3</accession>
<dbReference type="Proteomes" id="UP001205890">
    <property type="component" value="Unassembled WGS sequence"/>
</dbReference>
<organism evidence="1 2">
    <name type="scientific">Alsobacter ponti</name>
    <dbReference type="NCBI Taxonomy" id="2962936"/>
    <lineage>
        <taxon>Bacteria</taxon>
        <taxon>Pseudomonadati</taxon>
        <taxon>Pseudomonadota</taxon>
        <taxon>Alphaproteobacteria</taxon>
        <taxon>Hyphomicrobiales</taxon>
        <taxon>Alsobacteraceae</taxon>
        <taxon>Alsobacter</taxon>
    </lineage>
</organism>
<dbReference type="InterPro" id="IPR007485">
    <property type="entry name" value="LPS_assembly_LptE"/>
</dbReference>
<name>A0ABT1LBB3_9HYPH</name>
<gene>
    <name evidence="1" type="primary">lptE</name>
    <name evidence="1" type="ORF">NK718_09375</name>
</gene>
<comment type="caution">
    <text evidence="1">The sequence shown here is derived from an EMBL/GenBank/DDBJ whole genome shotgun (WGS) entry which is preliminary data.</text>
</comment>
<dbReference type="RefSeq" id="WP_254740925.1">
    <property type="nucleotide sequence ID" value="NZ_JANCLU010000007.1"/>
</dbReference>
<dbReference type="EMBL" id="JANCLU010000007">
    <property type="protein sequence ID" value="MCP8938724.1"/>
    <property type="molecule type" value="Genomic_DNA"/>
</dbReference>
<proteinExistence type="predicted"/>
<keyword evidence="1" id="KW-0449">Lipoprotein</keyword>
<evidence type="ECO:0000313" key="2">
    <source>
        <dbReference type="Proteomes" id="UP001205890"/>
    </source>
</evidence>
<evidence type="ECO:0000313" key="1">
    <source>
        <dbReference type="EMBL" id="MCP8938724.1"/>
    </source>
</evidence>
<dbReference type="Pfam" id="PF04390">
    <property type="entry name" value="LptE"/>
    <property type="match status" value="1"/>
</dbReference>
<sequence>MWSPELFRAARGVALALVLPLALSGCLRPLYAEAPSGGTVQEKLSGIIVDEVKDRIGHYLVEELRFNLDGSGAPAKPRYRLAMEVKETVSTAIISSQTGRAESATVTANVAFTLKAIGTDETVLTGRAYASASYDRSSQRFADVRAARDAEIRIAQQAADQIRTRIAAHFATKG</sequence>
<protein>
    <submittedName>
        <fullName evidence="1">LPS assembly lipoprotein LptE</fullName>
    </submittedName>
</protein>
<reference evidence="1 2" key="1">
    <citation type="submission" date="2022-07" db="EMBL/GenBank/DDBJ databases">
        <authorList>
            <person name="Li W.-J."/>
            <person name="Deng Q.-Q."/>
        </authorList>
    </citation>
    <scope>NUCLEOTIDE SEQUENCE [LARGE SCALE GENOMIC DNA]</scope>
    <source>
        <strain evidence="1 2">SYSU M60028</strain>
    </source>
</reference>
<keyword evidence="2" id="KW-1185">Reference proteome</keyword>